<reference evidence="2 3" key="1">
    <citation type="submission" date="2019-03" db="EMBL/GenBank/DDBJ databases">
        <title>New insights into Acidothiobacillus thiooxidans sulfur metabolism through coupled gene expression, solution geochemistry, microscopy and spectroscopy analyses.</title>
        <authorList>
            <person name="Camacho D."/>
            <person name="Frazao R."/>
            <person name="Fouillen A."/>
            <person name="Nanci A."/>
            <person name="Lang B.F."/>
            <person name="Apte S.C."/>
            <person name="Baron C."/>
            <person name="Warren L.A."/>
        </authorList>
    </citation>
    <scope>NUCLEOTIDE SEQUENCE [LARGE SCALE GENOMIC DNA]</scope>
    <source>
        <strain evidence="2 3">ATCC 19377</strain>
    </source>
</reference>
<evidence type="ECO:0000313" key="3">
    <source>
        <dbReference type="Proteomes" id="UP000315403"/>
    </source>
</evidence>
<comment type="caution">
    <text evidence="2">The sequence shown here is derived from an EMBL/GenBank/DDBJ whole genome shotgun (WGS) entry which is preliminary data.</text>
</comment>
<dbReference type="AlphaFoldDB" id="A0A543PYX6"/>
<dbReference type="InterPro" id="IPR050508">
    <property type="entry name" value="Methyltransf_Superfamily"/>
</dbReference>
<dbReference type="GO" id="GO:0008757">
    <property type="term" value="F:S-adenosylmethionine-dependent methyltransferase activity"/>
    <property type="evidence" value="ECO:0007669"/>
    <property type="project" value="InterPro"/>
</dbReference>
<proteinExistence type="predicted"/>
<evidence type="ECO:0000313" key="2">
    <source>
        <dbReference type="EMBL" id="TQN49285.1"/>
    </source>
</evidence>
<dbReference type="SUPFAM" id="SSF53335">
    <property type="entry name" value="S-adenosyl-L-methionine-dependent methyltransferases"/>
    <property type="match status" value="1"/>
</dbReference>
<dbReference type="Proteomes" id="UP000315403">
    <property type="component" value="Unassembled WGS sequence"/>
</dbReference>
<dbReference type="Gene3D" id="3.40.50.150">
    <property type="entry name" value="Vaccinia Virus protein VP39"/>
    <property type="match status" value="1"/>
</dbReference>
<evidence type="ECO:0000259" key="1">
    <source>
        <dbReference type="Pfam" id="PF08241"/>
    </source>
</evidence>
<name>A0A543PYX6_ACITH</name>
<dbReference type="InterPro" id="IPR029063">
    <property type="entry name" value="SAM-dependent_MTases_sf"/>
</dbReference>
<dbReference type="CDD" id="cd02440">
    <property type="entry name" value="AdoMet_MTases"/>
    <property type="match status" value="1"/>
</dbReference>
<dbReference type="PANTHER" id="PTHR42912:SF93">
    <property type="entry name" value="N6-ADENOSINE-METHYLTRANSFERASE TMT1A"/>
    <property type="match status" value="1"/>
</dbReference>
<accession>A0A543PYX6</accession>
<protein>
    <recommendedName>
        <fullName evidence="1">Methyltransferase type 11 domain-containing protein</fullName>
    </recommendedName>
</protein>
<dbReference type="Pfam" id="PF08241">
    <property type="entry name" value="Methyltransf_11"/>
    <property type="match status" value="1"/>
</dbReference>
<dbReference type="PANTHER" id="PTHR42912">
    <property type="entry name" value="METHYLTRANSFERASE"/>
    <property type="match status" value="1"/>
</dbReference>
<sequence length="259" mass="28896">MEDLKPMSNQQKLVEKQFGVAATDYLHSPAHAQGADLQRLRREFTGQPAMRVLDLGCGAGHASFTLAEVVGEVFAVDLSGEMLRVVADEAQQRGLSNLHTEKSTAESLPFADAYFDGVVTRFSAHHWADVHAALREMRRVLHPQGKCVIIDVCAPENPLLDTVLQTVEILRDPSHVRDYRVSEWQAMLAAAGWQVPDQDTWKLPLDFASWISRMRSPEERVTAIKSVWAGAPTEVCDHFALQPNHDFSLDVCWMTALPL</sequence>
<feature type="domain" description="Methyltransferase type 11" evidence="1">
    <location>
        <begin position="53"/>
        <end position="149"/>
    </location>
</feature>
<dbReference type="EMBL" id="SZUV01000006">
    <property type="protein sequence ID" value="TQN49285.1"/>
    <property type="molecule type" value="Genomic_DNA"/>
</dbReference>
<dbReference type="InterPro" id="IPR013216">
    <property type="entry name" value="Methyltransf_11"/>
</dbReference>
<gene>
    <name evidence="2" type="primary">yafE</name>
    <name evidence="2" type="ORF">DLNHIDIE_03330</name>
</gene>
<organism evidence="2 3">
    <name type="scientific">Acidithiobacillus thiooxidans ATCC 19377</name>
    <dbReference type="NCBI Taxonomy" id="637390"/>
    <lineage>
        <taxon>Bacteria</taxon>
        <taxon>Pseudomonadati</taxon>
        <taxon>Pseudomonadota</taxon>
        <taxon>Acidithiobacillia</taxon>
        <taxon>Acidithiobacillales</taxon>
        <taxon>Acidithiobacillaceae</taxon>
        <taxon>Acidithiobacillus</taxon>
    </lineage>
</organism>